<dbReference type="EMBL" id="JACHGW010000007">
    <property type="protein sequence ID" value="MBB6053611.1"/>
    <property type="molecule type" value="Genomic_DNA"/>
</dbReference>
<dbReference type="InterPro" id="IPR036866">
    <property type="entry name" value="RibonucZ/Hydroxyglut_hydro"/>
</dbReference>
<keyword evidence="3" id="KW-1185">Reference proteome</keyword>
<organism evidence="2 3">
    <name type="scientific">Armatimonas rosea</name>
    <dbReference type="NCBI Taxonomy" id="685828"/>
    <lineage>
        <taxon>Bacteria</taxon>
        <taxon>Bacillati</taxon>
        <taxon>Armatimonadota</taxon>
        <taxon>Armatimonadia</taxon>
        <taxon>Armatimonadales</taxon>
        <taxon>Armatimonadaceae</taxon>
        <taxon>Armatimonas</taxon>
    </lineage>
</organism>
<accession>A0A7W9W9S5</accession>
<evidence type="ECO:0000313" key="3">
    <source>
        <dbReference type="Proteomes" id="UP000520814"/>
    </source>
</evidence>
<dbReference type="InterPro" id="IPR050114">
    <property type="entry name" value="UPF0173_UPF0282_UlaG_hydrolase"/>
</dbReference>
<dbReference type="Gene3D" id="3.60.15.10">
    <property type="entry name" value="Ribonuclease Z/Hydroxyacylglutathione hydrolase-like"/>
    <property type="match status" value="1"/>
</dbReference>
<name>A0A7W9W9S5_ARMRO</name>
<dbReference type="PANTHER" id="PTHR43546">
    <property type="entry name" value="UPF0173 METAL-DEPENDENT HYDROLASE MJ1163-RELATED"/>
    <property type="match status" value="1"/>
</dbReference>
<dbReference type="InterPro" id="IPR001279">
    <property type="entry name" value="Metallo-B-lactamas"/>
</dbReference>
<evidence type="ECO:0000259" key="1">
    <source>
        <dbReference type="Pfam" id="PF12706"/>
    </source>
</evidence>
<comment type="caution">
    <text evidence="2">The sequence shown here is derived from an EMBL/GenBank/DDBJ whole genome shotgun (WGS) entry which is preliminary data.</text>
</comment>
<reference evidence="2 3" key="1">
    <citation type="submission" date="2020-08" db="EMBL/GenBank/DDBJ databases">
        <title>Genomic Encyclopedia of Type Strains, Phase IV (KMG-IV): sequencing the most valuable type-strain genomes for metagenomic binning, comparative biology and taxonomic classification.</title>
        <authorList>
            <person name="Goeker M."/>
        </authorList>
    </citation>
    <scope>NUCLEOTIDE SEQUENCE [LARGE SCALE GENOMIC DNA]</scope>
    <source>
        <strain evidence="2 3">DSM 23562</strain>
    </source>
</reference>
<dbReference type="RefSeq" id="WP_184203699.1">
    <property type="nucleotide sequence ID" value="NZ_JACHGW010000007.1"/>
</dbReference>
<dbReference type="AlphaFoldDB" id="A0A7W9W9S5"/>
<dbReference type="Proteomes" id="UP000520814">
    <property type="component" value="Unassembled WGS sequence"/>
</dbReference>
<gene>
    <name evidence="2" type="ORF">HNQ39_005446</name>
</gene>
<sequence>MIKPVLQDDAFLADVEAATKSQPDTLHVWWLGQSGYLVAYNGTRLLLDPYLSDSLTEKYAATDKPHTRMTERVVAPERLTGITAVTSSHNHTDHLDAQTLLPLFASNPSTRLVVPAENLPFATNRLGESAPVVGLAIGTSTTVGDIRLTAVPAAHEELLPCYAGFIVQLGPWTLYHSGDTIPYDGMEALLRPYKVDIAFLPINGRLPERRVSGNLWGDEAARLAKAIGAKCAIPGHYELFAFNTESPERFIQTSEAIGQPYTVLRAGERESFAAP</sequence>
<feature type="domain" description="Metallo-beta-lactamase" evidence="1">
    <location>
        <begin position="43"/>
        <end position="237"/>
    </location>
</feature>
<dbReference type="Pfam" id="PF12706">
    <property type="entry name" value="Lactamase_B_2"/>
    <property type="match status" value="1"/>
</dbReference>
<protein>
    <submittedName>
        <fullName evidence="2">L-ascorbate metabolism protein UlaG (Beta-lactamase superfamily)</fullName>
    </submittedName>
</protein>
<dbReference type="SUPFAM" id="SSF56281">
    <property type="entry name" value="Metallo-hydrolase/oxidoreductase"/>
    <property type="match status" value="1"/>
</dbReference>
<evidence type="ECO:0000313" key="2">
    <source>
        <dbReference type="EMBL" id="MBB6053611.1"/>
    </source>
</evidence>
<proteinExistence type="predicted"/>